<name>H5SLG7_9ZZZZ</name>
<gene>
    <name evidence="1" type="ORF">HGMM_F46A05C42</name>
</gene>
<dbReference type="Pfam" id="PF01904">
    <property type="entry name" value="DUF72"/>
    <property type="match status" value="1"/>
</dbReference>
<reference evidence="1" key="1">
    <citation type="journal article" date="2005" name="Environ. Microbiol.">
        <title>Genetic and functional properties of uncultivated thermophilic crenarchaeotes from a subsurface gold mine as revealed by analysis of genome fragments.</title>
        <authorList>
            <person name="Nunoura T."/>
            <person name="Hirayama H."/>
            <person name="Takami H."/>
            <person name="Oida H."/>
            <person name="Nishi S."/>
            <person name="Shimamura S."/>
            <person name="Suzuki Y."/>
            <person name="Inagaki F."/>
            <person name="Takai K."/>
            <person name="Nealson K.H."/>
            <person name="Horikoshi K."/>
        </authorList>
    </citation>
    <scope>NUCLEOTIDE SEQUENCE</scope>
</reference>
<dbReference type="Gene3D" id="3.20.20.410">
    <property type="entry name" value="Protein of unknown function UPF0759"/>
    <property type="match status" value="1"/>
</dbReference>
<dbReference type="SUPFAM" id="SSF117396">
    <property type="entry name" value="TM1631-like"/>
    <property type="match status" value="1"/>
</dbReference>
<accession>H5SLG7</accession>
<reference evidence="1" key="2">
    <citation type="journal article" date="2012" name="PLoS ONE">
        <title>A Deeply Branching Thermophilic Bacterium with an Ancient Acetyl-CoA Pathway Dominates a Subsurface Ecosystem.</title>
        <authorList>
            <person name="Takami H."/>
            <person name="Noguchi H."/>
            <person name="Takaki Y."/>
            <person name="Uchiyama I."/>
            <person name="Toyoda A."/>
            <person name="Nishi S."/>
            <person name="Chee G.-J."/>
            <person name="Arai W."/>
            <person name="Nunoura T."/>
            <person name="Itoh T."/>
            <person name="Hattori M."/>
            <person name="Takai K."/>
        </authorList>
    </citation>
    <scope>NUCLEOTIDE SEQUENCE</scope>
</reference>
<protein>
    <submittedName>
        <fullName evidence="1">Hypothetical conserved protein</fullName>
    </submittedName>
</protein>
<dbReference type="PANTHER" id="PTHR30348:SF4">
    <property type="entry name" value="DUF72 DOMAIN-CONTAINING PROTEIN"/>
    <property type="match status" value="1"/>
</dbReference>
<sequence length="240" mass="27455">MVKVGCCGFAGSRPSYYRQFGAVEVQQTFYRPPRPETLRKWREEAPRGFAFTIKAFQGVTHPATSPTFRRAGLALSPETREAYGFFRPTPQVWEAWEATRQAALALDAEVVLLQCPPAFTPTPEHLEWLRGFLERKGAHPFLLAWEPRGKEWTDSLVRAVCQEGHLLHAVDPLERAPVTPPPYYFRLHGGPRYAHRHTDEELQRLARLVRGQEGWVFFNNSVHMRGDALRLLALLAEQLV</sequence>
<dbReference type="AlphaFoldDB" id="H5SLG7"/>
<proteinExistence type="predicted"/>
<dbReference type="InterPro" id="IPR002763">
    <property type="entry name" value="DUF72"/>
</dbReference>
<dbReference type="PANTHER" id="PTHR30348">
    <property type="entry name" value="UNCHARACTERIZED PROTEIN YECE"/>
    <property type="match status" value="1"/>
</dbReference>
<dbReference type="EMBL" id="AP011763">
    <property type="protein sequence ID" value="BAL57003.1"/>
    <property type="molecule type" value="Genomic_DNA"/>
</dbReference>
<dbReference type="InterPro" id="IPR036520">
    <property type="entry name" value="UPF0759_sf"/>
</dbReference>
<organism evidence="1">
    <name type="scientific">uncultured prokaryote</name>
    <dbReference type="NCBI Taxonomy" id="198431"/>
    <lineage>
        <taxon>unclassified sequences</taxon>
        <taxon>environmental samples</taxon>
    </lineage>
</organism>
<evidence type="ECO:0000313" key="1">
    <source>
        <dbReference type="EMBL" id="BAL57003.1"/>
    </source>
</evidence>